<evidence type="ECO:0000313" key="3">
    <source>
        <dbReference type="Proteomes" id="UP000000376"/>
    </source>
</evidence>
<keyword evidence="3" id="KW-1185">Reference proteome</keyword>
<dbReference type="HOGENOM" id="CLU_1544469_0_0_11"/>
<protein>
    <submittedName>
        <fullName evidence="2">Uncharacterized protein</fullName>
    </submittedName>
</protein>
<dbReference type="EMBL" id="CP002045">
    <property type="protein sequence ID" value="ADH92852.1"/>
    <property type="molecule type" value="Genomic_DNA"/>
</dbReference>
<proteinExistence type="predicted"/>
<gene>
    <name evidence="2" type="ordered locus">Arch_1139</name>
</gene>
<evidence type="ECO:0000313" key="2">
    <source>
        <dbReference type="EMBL" id="ADH92852.1"/>
    </source>
</evidence>
<dbReference type="Proteomes" id="UP000000376">
    <property type="component" value="Chromosome"/>
</dbReference>
<dbReference type="AlphaFoldDB" id="D7BPK3"/>
<feature type="compositionally biased region" description="Low complexity" evidence="1">
    <location>
        <begin position="45"/>
        <end position="58"/>
    </location>
</feature>
<dbReference type="KEGG" id="ahe:Arch_1139"/>
<accession>D7BPK3</accession>
<feature type="region of interest" description="Disordered" evidence="1">
    <location>
        <begin position="31"/>
        <end position="72"/>
    </location>
</feature>
<reference evidence="2 3" key="1">
    <citation type="journal article" date="2010" name="Stand. Genomic Sci.">
        <title>Complete genome sequence of Arcanobacterium haemolyticum type strain (11018).</title>
        <authorList>
            <person name="Yasawong M."/>
            <person name="Teshima H."/>
            <person name="Lapidus A."/>
            <person name="Nolan M."/>
            <person name="Lucas S."/>
            <person name="Glavina Del Rio T."/>
            <person name="Tice H."/>
            <person name="Cheng J."/>
            <person name="Bruce D."/>
            <person name="Detter C."/>
            <person name="Tapia R."/>
            <person name="Han C."/>
            <person name="Goodwin L."/>
            <person name="Pitluck S."/>
            <person name="Liolios K."/>
            <person name="Ivanova N."/>
            <person name="Mavromatis K."/>
            <person name="Mikhailova N."/>
            <person name="Pati A."/>
            <person name="Chen A."/>
            <person name="Palaniappan K."/>
            <person name="Land M."/>
            <person name="Hauser L."/>
            <person name="Chang Y."/>
            <person name="Jeffries C."/>
            <person name="Rohde M."/>
            <person name="Sikorski J."/>
            <person name="Pukall R."/>
            <person name="Goker M."/>
            <person name="Woyke T."/>
            <person name="Bristow J."/>
            <person name="Eisen J."/>
            <person name="Markowitz V."/>
            <person name="Hugenholtz P."/>
            <person name="Kyrpides N."/>
            <person name="Klenk H."/>
        </authorList>
    </citation>
    <scope>NUCLEOTIDE SEQUENCE [LARGE SCALE GENOMIC DNA]</scope>
    <source>
        <strain evidence="3">ATCC 9345 / DSM 20595 / CCUG 17215 / LMG 16163 / NBRC 15585 / NCTC 8452 / 11018</strain>
    </source>
</reference>
<dbReference type="STRING" id="644284.Arch_1139"/>
<sequence length="173" mass="18313">MRLGSGWGGSPVVVNLPRIGSLVGWAAAGTESAGTARKPDASVPTGTSSCGTESSCASNESRTEGDTGPAPKTLQRCQVFQRSEPSSLSLLLQNSLHPCQTIPNPGFHRAQWNLLTLRNLAIRQTGIKPILIVDADGLGRSDTVNNPPARDRHKPTLVRPRIEAPSATQISPF</sequence>
<evidence type="ECO:0000256" key="1">
    <source>
        <dbReference type="SAM" id="MobiDB-lite"/>
    </source>
</evidence>
<name>D7BPK3_ARCHD</name>
<organism evidence="2 3">
    <name type="scientific">Arcanobacterium haemolyticum (strain ATCC 9345 / DSM 20595 / CCM 5947 / CCUG 17215 / LMG 16163 / NBRC 15585 / NCTC 8452 / 11018)</name>
    <dbReference type="NCBI Taxonomy" id="644284"/>
    <lineage>
        <taxon>Bacteria</taxon>
        <taxon>Bacillati</taxon>
        <taxon>Actinomycetota</taxon>
        <taxon>Actinomycetes</taxon>
        <taxon>Actinomycetales</taxon>
        <taxon>Actinomycetaceae</taxon>
        <taxon>Arcanobacterium</taxon>
    </lineage>
</organism>